<dbReference type="Proteomes" id="UP000013940">
    <property type="component" value="Chromosome"/>
</dbReference>
<dbReference type="RefSeq" id="WP_015635122.1">
    <property type="nucleotide sequence ID" value="NC_021237.1"/>
</dbReference>
<evidence type="ECO:0000313" key="3">
    <source>
        <dbReference type="Proteomes" id="UP000013940"/>
    </source>
</evidence>
<dbReference type="CDD" id="cd10434">
    <property type="entry name" value="GIY-YIG_UvrC_Cho"/>
    <property type="match status" value="1"/>
</dbReference>
<dbReference type="Pfam" id="PF01541">
    <property type="entry name" value="GIY-YIG"/>
    <property type="match status" value="1"/>
</dbReference>
<accession>A0A2C9EKI4</accession>
<dbReference type="GO" id="GO:0006289">
    <property type="term" value="P:nucleotide-excision repair"/>
    <property type="evidence" value="ECO:0007669"/>
    <property type="project" value="InterPro"/>
</dbReference>
<dbReference type="PANTHER" id="PTHR30562">
    <property type="entry name" value="UVRC/OXIDOREDUCTASE"/>
    <property type="match status" value="1"/>
</dbReference>
<dbReference type="PROSITE" id="PS50164">
    <property type="entry name" value="GIY_YIG"/>
    <property type="match status" value="1"/>
</dbReference>
<dbReference type="eggNOG" id="COG0322">
    <property type="taxonomic scope" value="Bacteria"/>
</dbReference>
<proteinExistence type="predicted"/>
<dbReference type="SMART" id="SM00465">
    <property type="entry name" value="GIYc"/>
    <property type="match status" value="1"/>
</dbReference>
<dbReference type="GeneID" id="57475402"/>
<dbReference type="SUPFAM" id="SSF82771">
    <property type="entry name" value="GIY-YIG endonuclease"/>
    <property type="match status" value="1"/>
</dbReference>
<dbReference type="KEGG" id="pprc:PFLCHA0_c24120"/>
<dbReference type="AlphaFoldDB" id="A0A2C9EKI4"/>
<dbReference type="HOGENOM" id="CLU_552959_0_0_6"/>
<dbReference type="InterPro" id="IPR050066">
    <property type="entry name" value="UvrABC_protein_C"/>
</dbReference>
<gene>
    <name evidence="2" type="ORF">PFLCHA0_c24120</name>
</gene>
<dbReference type="Gene3D" id="3.40.1440.10">
    <property type="entry name" value="GIY-YIG endonuclease"/>
    <property type="match status" value="1"/>
</dbReference>
<dbReference type="GO" id="GO:0009380">
    <property type="term" value="C:excinuclease repair complex"/>
    <property type="evidence" value="ECO:0007669"/>
    <property type="project" value="TreeGrafter"/>
</dbReference>
<dbReference type="EMBL" id="CP003190">
    <property type="protein sequence ID" value="AGL84183.1"/>
    <property type="molecule type" value="Genomic_DNA"/>
</dbReference>
<dbReference type="PANTHER" id="PTHR30562:SF1">
    <property type="entry name" value="UVRABC SYSTEM PROTEIN C"/>
    <property type="match status" value="1"/>
</dbReference>
<dbReference type="InterPro" id="IPR000305">
    <property type="entry name" value="GIY-YIG_endonuc"/>
</dbReference>
<name>A0A2C9EKI4_PSEPH</name>
<sequence>MSLVDSTLNTTFSNASFSGGTISVTLIASMPVVRPSNRQVFREGIMGPQYEQKTLSPLANLIVDRAIENTNRKLIAGFRNKKNSRPNAKTVDPLQVGKDTLAATSAKSAMDVANRGVAWKEILLKSLSAGIGSLATLQFDGEFDLSAADTSNTSQLPEKPGVYVVYDTSGKLVYIGDSTNMRQRWQDGHLNDHRNGNKKGESYKLSEQLEAGCKVKFVTMDSAETAAALEAHLIKTENPPINKRQELHQEQGTRSNIEAKKLKDTLGNATDVALGAGKEALKNSGWQLLEQLTSAAILAVKDELVDVFMGGAARLKQRVERFLKKIWAVIEKIIEAPLKLLNGIVEFIVNALSKAVRQVYNLARNLFDLAHGAWQLYKGAQSMSREELIQKVVETVVVSGTLVLWDGLEPVIESQLIPLTGVAAPYISCVLSAIGFGLCSYHLQNLVPPIVAYLVDFKTGWGDSLEAKREAALQLITVQENEWLMAEGLIEYTRSVEALATDAIDHRKRLARHTSVRAIDFSALLPTKRISQES</sequence>
<evidence type="ECO:0000259" key="1">
    <source>
        <dbReference type="PROSITE" id="PS50164"/>
    </source>
</evidence>
<dbReference type="InterPro" id="IPR047296">
    <property type="entry name" value="GIY-YIG_UvrC_Cho"/>
</dbReference>
<organism evidence="2 3">
    <name type="scientific">Pseudomonas protegens (strain DSM 19095 / LMG 27888 / CFBP 6595 / CHA0)</name>
    <dbReference type="NCBI Taxonomy" id="1124983"/>
    <lineage>
        <taxon>Bacteria</taxon>
        <taxon>Pseudomonadati</taxon>
        <taxon>Pseudomonadota</taxon>
        <taxon>Gammaproteobacteria</taxon>
        <taxon>Pseudomonadales</taxon>
        <taxon>Pseudomonadaceae</taxon>
        <taxon>Pseudomonas</taxon>
    </lineage>
</organism>
<evidence type="ECO:0000313" key="2">
    <source>
        <dbReference type="EMBL" id="AGL84183.1"/>
    </source>
</evidence>
<dbReference type="InterPro" id="IPR035901">
    <property type="entry name" value="GIY-YIG_endonuc_sf"/>
</dbReference>
<reference evidence="3" key="1">
    <citation type="journal article" date="2014" name="Genome Announc.">
        <title>Full-genome sequence of the plant growth-promoting bacterium Pseudomonas protegens CHA0.</title>
        <authorList>
            <person name="Jousset A."/>
            <person name="Schuldes J."/>
            <person name="Keel C."/>
            <person name="Maurhofer M."/>
            <person name="Daniel R."/>
            <person name="Scheu S."/>
            <person name="Thuermer A."/>
        </authorList>
    </citation>
    <scope>NUCLEOTIDE SEQUENCE [LARGE SCALE GENOMIC DNA]</scope>
    <source>
        <strain evidence="3">DSM 19095 / LMG 27888 / CFBP 6595 / CHA0</strain>
    </source>
</reference>
<protein>
    <recommendedName>
        <fullName evidence="1">GIY-YIG domain-containing protein</fullName>
    </recommendedName>
</protein>
<feature type="domain" description="GIY-YIG" evidence="1">
    <location>
        <begin position="158"/>
        <end position="243"/>
    </location>
</feature>